<dbReference type="Proteomes" id="UP000291000">
    <property type="component" value="Chromosome 4"/>
</dbReference>
<reference evidence="10 11" key="1">
    <citation type="submission" date="2016-04" db="EMBL/GenBank/DDBJ databases">
        <title>Polished mammalian reference genomes with single-molecule sequencing and chromosome conformation capture applied to the Capra hircus genome.</title>
        <authorList>
            <person name="Bickhart D.M."/>
            <person name="Koren S."/>
            <person name="Rosen B."/>
            <person name="Hastie A."/>
            <person name="Liachko I."/>
            <person name="Sullivan S.T."/>
            <person name="Burton J."/>
            <person name="Sayre B.L."/>
            <person name="Huson H.J."/>
            <person name="Lee J."/>
            <person name="Lam E."/>
            <person name="Kelley C.M."/>
            <person name="Hutchison J.L."/>
            <person name="Zhou Y."/>
            <person name="Sun J."/>
            <person name="Crisa A."/>
            <person name="Schwartz J.C."/>
            <person name="Hammond J.A."/>
            <person name="Schroeder S.G."/>
            <person name="Liu G.E."/>
            <person name="Dunham M."/>
            <person name="Shendure J."/>
            <person name="Sonstegard T.S."/>
            <person name="Phillippy A.M."/>
            <person name="Van Tassell C.P."/>
            <person name="Smith T.P."/>
        </authorList>
    </citation>
    <scope>NUCLEOTIDE SEQUENCE [LARGE SCALE GENOMIC DNA]</scope>
</reference>
<dbReference type="Bgee" id="ENSCHIG00000012804">
    <property type="expression patterns" value="Expressed in thymus and 12 other cell types or tissues"/>
</dbReference>
<comment type="subcellular location">
    <subcellularLocation>
        <location evidence="1 7">Nucleus</location>
    </subcellularLocation>
</comment>
<feature type="compositionally biased region" description="Polar residues" evidence="8">
    <location>
        <begin position="211"/>
        <end position="220"/>
    </location>
</feature>
<sequence>MLEPQENGLVDLPDYEHTEDETFPPFPPPASPEREDGEGAEPEEESGRGASVPVPPKRTVKRNIPKLNAERLVSERGLPALRHVFEKAKFKGKGHEAEDLKTLIRHMEHWAHRLFPKLQFEDFIDRVEYLGNRKEVQTYFVSNNDEVEENNGHDVTATELDPFLTNSYGSVEFASESSRSLTEEQQQKIERNKQLALERRQAKLLSNSQSLGNDLSVITPSTQTSEEGRTGEEQGQEESNGFNEDLDSPHNAGAASTVEEEEELKVEKTELDQSF</sequence>
<dbReference type="STRING" id="9925.ENSCHIP00000010204"/>
<feature type="domain" description="Chromosome segregation in meiosis protein 3" evidence="9">
    <location>
        <begin position="66"/>
        <end position="141"/>
    </location>
</feature>
<evidence type="ECO:0000313" key="10">
    <source>
        <dbReference type="Ensembl" id="ENSCHIP00000010204.1"/>
    </source>
</evidence>
<evidence type="ECO:0000256" key="8">
    <source>
        <dbReference type="SAM" id="MobiDB-lite"/>
    </source>
</evidence>
<feature type="compositionally biased region" description="Basic and acidic residues" evidence="8">
    <location>
        <begin position="265"/>
        <end position="275"/>
    </location>
</feature>
<dbReference type="EMBL" id="LWLT01000003">
    <property type="status" value="NOT_ANNOTATED_CDS"/>
    <property type="molecule type" value="Genomic_DNA"/>
</dbReference>
<feature type="compositionally biased region" description="Acidic residues" evidence="8">
    <location>
        <begin position="35"/>
        <end position="44"/>
    </location>
</feature>
<keyword evidence="11" id="KW-1185">Reference proteome</keyword>
<reference evidence="10" key="2">
    <citation type="submission" date="2025-08" db="UniProtKB">
        <authorList>
            <consortium name="Ensembl"/>
        </authorList>
    </citation>
    <scope>IDENTIFICATION</scope>
</reference>
<evidence type="ECO:0000256" key="6">
    <source>
        <dbReference type="ARBA" id="ARBA00023306"/>
    </source>
</evidence>
<dbReference type="GO" id="GO:0031298">
    <property type="term" value="C:replication fork protection complex"/>
    <property type="evidence" value="ECO:0007669"/>
    <property type="project" value="TreeGrafter"/>
</dbReference>
<dbReference type="GO" id="GO:0003677">
    <property type="term" value="F:DNA binding"/>
    <property type="evidence" value="ECO:0007669"/>
    <property type="project" value="TreeGrafter"/>
</dbReference>
<evidence type="ECO:0000259" key="9">
    <source>
        <dbReference type="Pfam" id="PF07962"/>
    </source>
</evidence>
<feature type="region of interest" description="Disordered" evidence="8">
    <location>
        <begin position="211"/>
        <end position="275"/>
    </location>
</feature>
<evidence type="ECO:0000256" key="4">
    <source>
        <dbReference type="ARBA" id="ARBA00022763"/>
    </source>
</evidence>
<organism evidence="10 11">
    <name type="scientific">Capra hircus</name>
    <name type="common">Goat</name>
    <dbReference type="NCBI Taxonomy" id="9925"/>
    <lineage>
        <taxon>Eukaryota</taxon>
        <taxon>Metazoa</taxon>
        <taxon>Chordata</taxon>
        <taxon>Craniata</taxon>
        <taxon>Vertebrata</taxon>
        <taxon>Euteleostomi</taxon>
        <taxon>Mammalia</taxon>
        <taxon>Eutheria</taxon>
        <taxon>Laurasiatheria</taxon>
        <taxon>Artiodactyla</taxon>
        <taxon>Ruminantia</taxon>
        <taxon>Pecora</taxon>
        <taxon>Bovidae</taxon>
        <taxon>Caprinae</taxon>
        <taxon>Capra</taxon>
    </lineage>
</organism>
<comment type="similarity">
    <text evidence="2 7">Belongs to the CSM3 family.</text>
</comment>
<dbReference type="AlphaFoldDB" id="A0A452EDT1"/>
<reference evidence="10" key="3">
    <citation type="submission" date="2025-09" db="UniProtKB">
        <authorList>
            <consortium name="Ensembl"/>
        </authorList>
    </citation>
    <scope>IDENTIFICATION</scope>
</reference>
<evidence type="ECO:0000256" key="7">
    <source>
        <dbReference type="RuleBase" id="RU366049"/>
    </source>
</evidence>
<dbReference type="GeneTree" id="ENSGT00390000005764"/>
<dbReference type="GO" id="GO:0000076">
    <property type="term" value="P:DNA replication checkpoint signaling"/>
    <property type="evidence" value="ECO:0007669"/>
    <property type="project" value="UniProtKB-UniRule"/>
</dbReference>
<dbReference type="InterPro" id="IPR012923">
    <property type="entry name" value="Csm3"/>
</dbReference>
<dbReference type="GO" id="GO:0043111">
    <property type="term" value="P:replication fork arrest"/>
    <property type="evidence" value="ECO:0007669"/>
    <property type="project" value="TreeGrafter"/>
</dbReference>
<name>A0A452EDT1_CAPHI</name>
<dbReference type="PANTHER" id="PTHR13220">
    <property type="entry name" value="TIMELESS INTERACTING-RELATED"/>
    <property type="match status" value="1"/>
</dbReference>
<proteinExistence type="inferred from homology"/>
<dbReference type="GO" id="GO:0031297">
    <property type="term" value="P:replication fork processing"/>
    <property type="evidence" value="ECO:0007669"/>
    <property type="project" value="UniProtKB-UniRule"/>
</dbReference>
<dbReference type="Pfam" id="PF07962">
    <property type="entry name" value="Swi3"/>
    <property type="match status" value="1"/>
</dbReference>
<feature type="region of interest" description="Disordered" evidence="8">
    <location>
        <begin position="1"/>
        <end position="61"/>
    </location>
</feature>
<keyword evidence="5 7" id="KW-0539">Nucleus</keyword>
<evidence type="ECO:0000256" key="1">
    <source>
        <dbReference type="ARBA" id="ARBA00004123"/>
    </source>
</evidence>
<evidence type="ECO:0000313" key="11">
    <source>
        <dbReference type="Proteomes" id="UP000291000"/>
    </source>
</evidence>
<accession>A0A452EDT1</accession>
<dbReference type="GO" id="GO:0006974">
    <property type="term" value="P:DNA damage response"/>
    <property type="evidence" value="ECO:0007669"/>
    <property type="project" value="UniProtKB-KW"/>
</dbReference>
<dbReference type="InterPro" id="IPR040038">
    <property type="entry name" value="TIPIN/Csm3/Swi3"/>
</dbReference>
<dbReference type="OMA" id="MNDQQDD"/>
<evidence type="ECO:0000256" key="5">
    <source>
        <dbReference type="ARBA" id="ARBA00023242"/>
    </source>
</evidence>
<dbReference type="PANTHER" id="PTHR13220:SF11">
    <property type="entry name" value="TIMELESS-INTERACTING PROTEIN"/>
    <property type="match status" value="1"/>
</dbReference>
<evidence type="ECO:0000256" key="2">
    <source>
        <dbReference type="ARBA" id="ARBA00006075"/>
    </source>
</evidence>
<comment type="function">
    <text evidence="7">Plays an important role in the control of DNA replication and the maintenance of replication fork stability.</text>
</comment>
<protein>
    <recommendedName>
        <fullName evidence="3 7">TIMELESS-interacting protein</fullName>
    </recommendedName>
</protein>
<keyword evidence="4 7" id="KW-0227">DNA damage</keyword>
<dbReference type="Ensembl" id="ENSCHIT00000017977.1">
    <property type="protein sequence ID" value="ENSCHIP00000010204.1"/>
    <property type="gene ID" value="ENSCHIG00000012804.1"/>
</dbReference>
<evidence type="ECO:0000256" key="3">
    <source>
        <dbReference type="ARBA" id="ARBA00018750"/>
    </source>
</evidence>
<keyword evidence="6 7" id="KW-0131">Cell cycle</keyword>